<name>A0A4Q9MWB6_9APHY</name>
<keyword evidence="2" id="KW-1133">Transmembrane helix</keyword>
<gene>
    <name evidence="3" type="ORF">BD311DRAFT_750767</name>
</gene>
<feature type="region of interest" description="Disordered" evidence="1">
    <location>
        <begin position="1"/>
        <end position="22"/>
    </location>
</feature>
<proteinExistence type="predicted"/>
<dbReference type="Proteomes" id="UP000292957">
    <property type="component" value="Unassembled WGS sequence"/>
</dbReference>
<feature type="transmembrane region" description="Helical" evidence="2">
    <location>
        <begin position="176"/>
        <end position="197"/>
    </location>
</feature>
<evidence type="ECO:0000256" key="2">
    <source>
        <dbReference type="SAM" id="Phobius"/>
    </source>
</evidence>
<keyword evidence="2" id="KW-0472">Membrane</keyword>
<sequence>MPAPDMPATDTSEIVSPSEENATDTRRLGLKFLLQTLALSLTLSNCMACLVACGYAAVHFLLRVTSPPWLDPSGMFKSASLLGTAFTTRHGGWLIYIPRGLITSFVPLAFASEHKPSPAGSDERTAEVRRWWARVTAPVPPCVMRVFDLGLIMAAGPLGALLQDGRDVYGEVGLDPWHATIASVVLCVLVMATSEAGGWMLRCRSKRCTTGVTDQKNRETEQMEKGLEHDDSPKRLEP</sequence>
<accession>A0A4Q9MWB6</accession>
<keyword evidence="2" id="KW-0812">Transmembrane</keyword>
<evidence type="ECO:0000313" key="3">
    <source>
        <dbReference type="EMBL" id="TBU32310.1"/>
    </source>
</evidence>
<feature type="transmembrane region" description="Helical" evidence="2">
    <location>
        <begin position="131"/>
        <end position="156"/>
    </location>
</feature>
<dbReference type="EMBL" id="ML143395">
    <property type="protein sequence ID" value="TBU32310.1"/>
    <property type="molecule type" value="Genomic_DNA"/>
</dbReference>
<feature type="compositionally biased region" description="Polar residues" evidence="1">
    <location>
        <begin position="9"/>
        <end position="20"/>
    </location>
</feature>
<feature type="region of interest" description="Disordered" evidence="1">
    <location>
        <begin position="210"/>
        <end position="238"/>
    </location>
</feature>
<feature type="transmembrane region" description="Helical" evidence="2">
    <location>
        <begin position="36"/>
        <end position="62"/>
    </location>
</feature>
<protein>
    <submittedName>
        <fullName evidence="3">Uncharacterized protein</fullName>
    </submittedName>
</protein>
<evidence type="ECO:0000256" key="1">
    <source>
        <dbReference type="SAM" id="MobiDB-lite"/>
    </source>
</evidence>
<reference evidence="3" key="1">
    <citation type="submission" date="2019-01" db="EMBL/GenBank/DDBJ databases">
        <title>Draft genome sequences of three monokaryotic isolates of the white-rot basidiomycete fungus Dichomitus squalens.</title>
        <authorList>
            <consortium name="DOE Joint Genome Institute"/>
            <person name="Lopez S.C."/>
            <person name="Andreopoulos B."/>
            <person name="Pangilinan J."/>
            <person name="Lipzen A."/>
            <person name="Riley R."/>
            <person name="Ahrendt S."/>
            <person name="Ng V."/>
            <person name="Barry K."/>
            <person name="Daum C."/>
            <person name="Grigoriev I.V."/>
            <person name="Hilden K.S."/>
            <person name="Makela M.R."/>
            <person name="de Vries R.P."/>
        </authorList>
    </citation>
    <scope>NUCLEOTIDE SEQUENCE [LARGE SCALE GENOMIC DNA]</scope>
    <source>
        <strain evidence="3">OM18370.1</strain>
    </source>
</reference>
<organism evidence="3">
    <name type="scientific">Dichomitus squalens</name>
    <dbReference type="NCBI Taxonomy" id="114155"/>
    <lineage>
        <taxon>Eukaryota</taxon>
        <taxon>Fungi</taxon>
        <taxon>Dikarya</taxon>
        <taxon>Basidiomycota</taxon>
        <taxon>Agaricomycotina</taxon>
        <taxon>Agaricomycetes</taxon>
        <taxon>Polyporales</taxon>
        <taxon>Polyporaceae</taxon>
        <taxon>Dichomitus</taxon>
    </lineage>
</organism>
<dbReference type="AlphaFoldDB" id="A0A4Q9MWB6"/>
<feature type="compositionally biased region" description="Basic and acidic residues" evidence="1">
    <location>
        <begin position="215"/>
        <end position="238"/>
    </location>
</feature>